<feature type="region of interest" description="Disordered" evidence="1">
    <location>
        <begin position="285"/>
        <end position="370"/>
    </location>
</feature>
<organism evidence="2 3">
    <name type="scientific">Sporothrix epigloea</name>
    <dbReference type="NCBI Taxonomy" id="1892477"/>
    <lineage>
        <taxon>Eukaryota</taxon>
        <taxon>Fungi</taxon>
        <taxon>Dikarya</taxon>
        <taxon>Ascomycota</taxon>
        <taxon>Pezizomycotina</taxon>
        <taxon>Sordariomycetes</taxon>
        <taxon>Sordariomycetidae</taxon>
        <taxon>Ophiostomatales</taxon>
        <taxon>Ophiostomataceae</taxon>
        <taxon>Sporothrix</taxon>
    </lineage>
</organism>
<accession>A0ABP0D4S7</accession>
<feature type="compositionally biased region" description="Polar residues" evidence="1">
    <location>
        <begin position="287"/>
        <end position="296"/>
    </location>
</feature>
<reference evidence="2 3" key="1">
    <citation type="submission" date="2024-01" db="EMBL/GenBank/DDBJ databases">
        <authorList>
            <person name="Allen C."/>
            <person name="Tagirdzhanova G."/>
        </authorList>
    </citation>
    <scope>NUCLEOTIDE SEQUENCE [LARGE SCALE GENOMIC DNA]</scope>
    <source>
        <strain evidence="2 3">CBS 119000</strain>
    </source>
</reference>
<evidence type="ECO:0000313" key="2">
    <source>
        <dbReference type="EMBL" id="CAK7262663.1"/>
    </source>
</evidence>
<evidence type="ECO:0000256" key="1">
    <source>
        <dbReference type="SAM" id="MobiDB-lite"/>
    </source>
</evidence>
<sequence length="408" mass="45494">MEDPDVAWPAWKFGMKRDALFTTLHEQYNTFQSSIQDPNAFHHDVYEIANEAVSTVEFHNLLAVRRDQRLRELNESLESASFEIIANPALIGTKQWEHALQLFRTRSLDSLVRYFASYLPPTHPWHTSFEVDNEQIVHVPSSKNTFFDNGVFTEEPMELSKPVSHIILRNELPPSPRSLTTYSDDMDSLEAHELYCLNTLTPARTLSLSDSDDFNGSDHPKNGDATDEQVVNRSADAGSDPVNNKCFLQHDDDSWQLICPDTSAPQIYAETKVADADSIIALDRDTASPSEETPNNPGLKLLTPMISSTNTSNGHADVNADNSSTTATTDITTTTQPLRRSSSRRSSSRRSSSRRRPLQSGYAVDDADRSYSPLPVSVRIRHRSTTARAQTRQGDFAEVVAKPAASAL</sequence>
<dbReference type="EMBL" id="CAWUON010000001">
    <property type="protein sequence ID" value="CAK7262663.1"/>
    <property type="molecule type" value="Genomic_DNA"/>
</dbReference>
<gene>
    <name evidence="2" type="ORF">SEPCBS119000_000086</name>
</gene>
<comment type="caution">
    <text evidence="2">The sequence shown here is derived from an EMBL/GenBank/DDBJ whole genome shotgun (WGS) entry which is preliminary data.</text>
</comment>
<keyword evidence="3" id="KW-1185">Reference proteome</keyword>
<feature type="compositionally biased region" description="Basic residues" evidence="1">
    <location>
        <begin position="341"/>
        <end position="357"/>
    </location>
</feature>
<name>A0ABP0D4S7_9PEZI</name>
<feature type="compositionally biased region" description="Polar residues" evidence="1">
    <location>
        <begin position="305"/>
        <end position="314"/>
    </location>
</feature>
<evidence type="ECO:0000313" key="3">
    <source>
        <dbReference type="Proteomes" id="UP001642502"/>
    </source>
</evidence>
<proteinExistence type="predicted"/>
<dbReference type="Proteomes" id="UP001642502">
    <property type="component" value="Unassembled WGS sequence"/>
</dbReference>
<protein>
    <submittedName>
        <fullName evidence="2">Uncharacterized protein</fullName>
    </submittedName>
</protein>
<feature type="compositionally biased region" description="Low complexity" evidence="1">
    <location>
        <begin position="319"/>
        <end position="335"/>
    </location>
</feature>